<organism evidence="3 4">
    <name type="scientific">Vagococcus acidifermentans</name>
    <dbReference type="NCBI Taxonomy" id="564710"/>
    <lineage>
        <taxon>Bacteria</taxon>
        <taxon>Bacillati</taxon>
        <taxon>Bacillota</taxon>
        <taxon>Bacilli</taxon>
        <taxon>Lactobacillales</taxon>
        <taxon>Enterococcaceae</taxon>
        <taxon>Vagococcus</taxon>
    </lineage>
</organism>
<dbReference type="SUPFAM" id="SSF103486">
    <property type="entry name" value="V-type ATP synthase subunit C"/>
    <property type="match status" value="1"/>
</dbReference>
<sequence length="265" mass="32184">MMKKQKQTDNFLMANIQVVYMQKRLLKKEDFDELIYMNDWYDIRQFLSRFGYRLAEEVTVGAVDNLYQSQLEKLEKDMYQLNFPDDYLKVLFVKRDTFQQIKDTAYQNLDEKVLEEYGKYANSSLHPLIAEYAKYRIDEYFLNGYFRNSTHTISLKRLARGNFSSDELTELEKLPVKNGIEWLQHTAYRDVFASPFETITFEKRFDDWLIKHYHQYRYQTIGLEGIFTYILEKIFELFNLRLVLKSKIYRLSTEEMRERMRVVYG</sequence>
<proteinExistence type="predicted"/>
<dbReference type="InterPro" id="IPR050873">
    <property type="entry name" value="V-ATPase_V0D/AC39_subunit"/>
</dbReference>
<dbReference type="OrthoDB" id="1653at2"/>
<keyword evidence="4" id="KW-1185">Reference proteome</keyword>
<dbReference type="GO" id="GO:0046961">
    <property type="term" value="F:proton-transporting ATPase activity, rotational mechanism"/>
    <property type="evidence" value="ECO:0007669"/>
    <property type="project" value="InterPro"/>
</dbReference>
<dbReference type="InterPro" id="IPR036079">
    <property type="entry name" value="ATPase_csu/dsu_sf"/>
</dbReference>
<protein>
    <recommendedName>
        <fullName evidence="5">V-type ATP synthase subunit C</fullName>
    </recommendedName>
</protein>
<gene>
    <name evidence="3" type="ORF">CBF27_00575</name>
</gene>
<accession>A0A430B2F9</accession>
<evidence type="ECO:0000256" key="2">
    <source>
        <dbReference type="ARBA" id="ARBA00023065"/>
    </source>
</evidence>
<evidence type="ECO:0000256" key="1">
    <source>
        <dbReference type="ARBA" id="ARBA00022448"/>
    </source>
</evidence>
<evidence type="ECO:0008006" key="5">
    <source>
        <dbReference type="Google" id="ProtNLM"/>
    </source>
</evidence>
<dbReference type="Pfam" id="PF01992">
    <property type="entry name" value="vATP-synt_AC39"/>
    <property type="match status" value="1"/>
</dbReference>
<keyword evidence="1" id="KW-0813">Transport</keyword>
<evidence type="ECO:0000313" key="4">
    <source>
        <dbReference type="Proteomes" id="UP000286773"/>
    </source>
</evidence>
<dbReference type="PANTHER" id="PTHR38682:SF1">
    <property type="entry name" value="V-TYPE ATP SYNTHASE SUBUNIT C"/>
    <property type="match status" value="1"/>
</dbReference>
<dbReference type="AlphaFoldDB" id="A0A430B2F9"/>
<dbReference type="Gene3D" id="1.10.132.50">
    <property type="entry name" value="ATP synthase (C/AC39) subunit, domain 3"/>
    <property type="match status" value="1"/>
</dbReference>
<evidence type="ECO:0000313" key="3">
    <source>
        <dbReference type="EMBL" id="RSU14515.1"/>
    </source>
</evidence>
<dbReference type="EMBL" id="NGKC01000001">
    <property type="protein sequence ID" value="RSU14515.1"/>
    <property type="molecule type" value="Genomic_DNA"/>
</dbReference>
<name>A0A430B2F9_9ENTE</name>
<keyword evidence="2" id="KW-0406">Ion transport</keyword>
<dbReference type="InterPro" id="IPR002843">
    <property type="entry name" value="ATPase_V0-cplx_csu/dsu"/>
</dbReference>
<comment type="caution">
    <text evidence="3">The sequence shown here is derived from an EMBL/GenBank/DDBJ whole genome shotgun (WGS) entry which is preliminary data.</text>
</comment>
<dbReference type="InterPro" id="IPR044911">
    <property type="entry name" value="V-type_ATPase_csu/dsu_dom_3"/>
</dbReference>
<dbReference type="Proteomes" id="UP000286773">
    <property type="component" value="Unassembled WGS sequence"/>
</dbReference>
<dbReference type="PANTHER" id="PTHR38682">
    <property type="entry name" value="V-TYPE ATP SYNTHASE SUBUNIT C"/>
    <property type="match status" value="1"/>
</dbReference>
<reference evidence="3 4" key="1">
    <citation type="submission" date="2017-05" db="EMBL/GenBank/DDBJ databases">
        <title>Vagococcus spp. assemblies.</title>
        <authorList>
            <person name="Gulvik C.A."/>
        </authorList>
    </citation>
    <scope>NUCLEOTIDE SEQUENCE [LARGE SCALE GENOMIC DNA]</scope>
    <source>
        <strain evidence="3 4">LMG 24798</strain>
    </source>
</reference>